<dbReference type="RefSeq" id="WP_168774719.1">
    <property type="nucleotide sequence ID" value="NZ_JAABNR010000008.1"/>
</dbReference>
<reference evidence="1" key="1">
    <citation type="submission" date="2020-01" db="EMBL/GenBank/DDBJ databases">
        <authorList>
            <person name="Chen W.-M."/>
        </authorList>
    </citation>
    <scope>NUCLEOTIDE SEQUENCE</scope>
    <source>
        <strain evidence="1">CYK-10</strain>
    </source>
</reference>
<organism evidence="1 2">
    <name type="scientific">Stagnihabitans tardus</name>
    <dbReference type="NCBI Taxonomy" id="2699202"/>
    <lineage>
        <taxon>Bacteria</taxon>
        <taxon>Pseudomonadati</taxon>
        <taxon>Pseudomonadota</taxon>
        <taxon>Alphaproteobacteria</taxon>
        <taxon>Rhodobacterales</taxon>
        <taxon>Paracoccaceae</taxon>
        <taxon>Stagnihabitans</taxon>
    </lineage>
</organism>
<dbReference type="InterPro" id="IPR006448">
    <property type="entry name" value="Phage_term_ssu_P27"/>
</dbReference>
<proteinExistence type="predicted"/>
<dbReference type="NCBIfam" id="TIGR01558">
    <property type="entry name" value="sm_term_P27"/>
    <property type="match status" value="1"/>
</dbReference>
<name>A0AAE4YAL8_9RHOB</name>
<protein>
    <submittedName>
        <fullName evidence="1">Phage terminase small subunit P27 family</fullName>
    </submittedName>
</protein>
<comment type="caution">
    <text evidence="1">The sequence shown here is derived from an EMBL/GenBank/DDBJ whole genome shotgun (WGS) entry which is preliminary data.</text>
</comment>
<dbReference type="AlphaFoldDB" id="A0AAE4YAL8"/>
<dbReference type="EMBL" id="JAABNR010000008">
    <property type="protein sequence ID" value="NBZ87911.1"/>
    <property type="molecule type" value="Genomic_DNA"/>
</dbReference>
<accession>A0AAE4YAL8</accession>
<dbReference type="Proteomes" id="UP001193501">
    <property type="component" value="Unassembled WGS sequence"/>
</dbReference>
<sequence>MKGRKPEVRVARDALGEVPPPEWLGDYAQAYWVEVVRDLSARKILTNDNLPSVASYCIALGAVREAEEDIRELGRVVKTYSETKSGDVILTGVKPNPAVKQRGDAMSLALRLAAELGATPISRSRPSLPDDDGQDDLFDFEVDPTCYGQPGLMRQN</sequence>
<evidence type="ECO:0000313" key="2">
    <source>
        <dbReference type="Proteomes" id="UP001193501"/>
    </source>
</evidence>
<keyword evidence="2" id="KW-1185">Reference proteome</keyword>
<gene>
    <name evidence="1" type="ORF">GV832_10005</name>
</gene>
<evidence type="ECO:0000313" key="1">
    <source>
        <dbReference type="EMBL" id="NBZ87911.1"/>
    </source>
</evidence>
<dbReference type="Pfam" id="PF05119">
    <property type="entry name" value="Terminase_4"/>
    <property type="match status" value="1"/>
</dbReference>